<protein>
    <submittedName>
        <fullName evidence="1">Uncharacterized protein</fullName>
    </submittedName>
</protein>
<evidence type="ECO:0000313" key="2">
    <source>
        <dbReference type="Proteomes" id="UP000265520"/>
    </source>
</evidence>
<dbReference type="AlphaFoldDB" id="A0A392S8U0"/>
<organism evidence="1 2">
    <name type="scientific">Trifolium medium</name>
    <dbReference type="NCBI Taxonomy" id="97028"/>
    <lineage>
        <taxon>Eukaryota</taxon>
        <taxon>Viridiplantae</taxon>
        <taxon>Streptophyta</taxon>
        <taxon>Embryophyta</taxon>
        <taxon>Tracheophyta</taxon>
        <taxon>Spermatophyta</taxon>
        <taxon>Magnoliopsida</taxon>
        <taxon>eudicotyledons</taxon>
        <taxon>Gunneridae</taxon>
        <taxon>Pentapetalae</taxon>
        <taxon>rosids</taxon>
        <taxon>fabids</taxon>
        <taxon>Fabales</taxon>
        <taxon>Fabaceae</taxon>
        <taxon>Papilionoideae</taxon>
        <taxon>50 kb inversion clade</taxon>
        <taxon>NPAAA clade</taxon>
        <taxon>Hologalegina</taxon>
        <taxon>IRL clade</taxon>
        <taxon>Trifolieae</taxon>
        <taxon>Trifolium</taxon>
    </lineage>
</organism>
<comment type="caution">
    <text evidence="1">The sequence shown here is derived from an EMBL/GenBank/DDBJ whole genome shotgun (WGS) entry which is preliminary data.</text>
</comment>
<keyword evidence="2" id="KW-1185">Reference proteome</keyword>
<dbReference type="EMBL" id="LXQA010328448">
    <property type="protein sequence ID" value="MCI44276.1"/>
    <property type="molecule type" value="Genomic_DNA"/>
</dbReference>
<feature type="non-terminal residue" evidence="1">
    <location>
        <position position="38"/>
    </location>
</feature>
<proteinExistence type="predicted"/>
<dbReference type="Proteomes" id="UP000265520">
    <property type="component" value="Unassembled WGS sequence"/>
</dbReference>
<reference evidence="1 2" key="1">
    <citation type="journal article" date="2018" name="Front. Plant Sci.">
        <title>Red Clover (Trifolium pratense) and Zigzag Clover (T. medium) - A Picture of Genomic Similarities and Differences.</title>
        <authorList>
            <person name="Dluhosova J."/>
            <person name="Istvanek J."/>
            <person name="Nedelnik J."/>
            <person name="Repkova J."/>
        </authorList>
    </citation>
    <scope>NUCLEOTIDE SEQUENCE [LARGE SCALE GENOMIC DNA]</scope>
    <source>
        <strain evidence="2">cv. 10/8</strain>
        <tissue evidence="1">Leaf</tissue>
    </source>
</reference>
<name>A0A392S8U0_9FABA</name>
<evidence type="ECO:0000313" key="1">
    <source>
        <dbReference type="EMBL" id="MCI44276.1"/>
    </source>
</evidence>
<accession>A0A392S8U0</accession>
<sequence length="38" mass="4555">MVVYRNSRKPAKDIDIKAIKDLEEKVDQLKYDHEKLPK</sequence>